<evidence type="ECO:0008006" key="4">
    <source>
        <dbReference type="Google" id="ProtNLM"/>
    </source>
</evidence>
<dbReference type="Proteomes" id="UP000614216">
    <property type="component" value="Unassembled WGS sequence"/>
</dbReference>
<evidence type="ECO:0000313" key="3">
    <source>
        <dbReference type="Proteomes" id="UP000614216"/>
    </source>
</evidence>
<dbReference type="PROSITE" id="PS51257">
    <property type="entry name" value="PROKAR_LIPOPROTEIN"/>
    <property type="match status" value="1"/>
</dbReference>
<name>A0A937FTI5_9BACT</name>
<accession>A0A937FTI5</accession>
<comment type="caution">
    <text evidence="2">The sequence shown here is derived from an EMBL/GenBank/DDBJ whole genome shotgun (WGS) entry which is preliminary data.</text>
</comment>
<feature type="signal peptide" evidence="1">
    <location>
        <begin position="1"/>
        <end position="22"/>
    </location>
</feature>
<dbReference type="EMBL" id="JAEUGD010000016">
    <property type="protein sequence ID" value="MBL6445600.1"/>
    <property type="molecule type" value="Genomic_DNA"/>
</dbReference>
<reference evidence="2" key="1">
    <citation type="submission" date="2021-01" db="EMBL/GenBank/DDBJ databases">
        <title>Fulvivirga kasyanovii gen. nov., sp nov., a novel member of the phylum Bacteroidetes isolated from seawater in a mussel farm.</title>
        <authorList>
            <person name="Zhao L.-H."/>
            <person name="Wang Z.-J."/>
        </authorList>
    </citation>
    <scope>NUCLEOTIDE SEQUENCE</scope>
    <source>
        <strain evidence="2">29W222</strain>
    </source>
</reference>
<keyword evidence="3" id="KW-1185">Reference proteome</keyword>
<feature type="chain" id="PRO_5036796804" description="Lipoprotein" evidence="1">
    <location>
        <begin position="23"/>
        <end position="138"/>
    </location>
</feature>
<dbReference type="AlphaFoldDB" id="A0A937FTI5"/>
<evidence type="ECO:0000313" key="2">
    <source>
        <dbReference type="EMBL" id="MBL6445600.1"/>
    </source>
</evidence>
<sequence>MKKQLLFSVIILLALSSCQLTVIEEPHVHVDIRDRFLGVFDVEEYSETFDSYSYYHVEIVALHGEPNSVILRNFYGAEIDVIAHIEGNYLYIPNQDVGGFHIEGEGSVSGDRLDLSYSVHDHLAYHDITDYCLSVAWR</sequence>
<keyword evidence="1" id="KW-0732">Signal</keyword>
<proteinExistence type="predicted"/>
<organism evidence="2 3">
    <name type="scientific">Fulvivirga marina</name>
    <dbReference type="NCBI Taxonomy" id="2494733"/>
    <lineage>
        <taxon>Bacteria</taxon>
        <taxon>Pseudomonadati</taxon>
        <taxon>Bacteroidota</taxon>
        <taxon>Cytophagia</taxon>
        <taxon>Cytophagales</taxon>
        <taxon>Fulvivirgaceae</taxon>
        <taxon>Fulvivirga</taxon>
    </lineage>
</organism>
<dbReference type="RefSeq" id="WP_202855141.1">
    <property type="nucleotide sequence ID" value="NZ_JAEUGD010000016.1"/>
</dbReference>
<evidence type="ECO:0000256" key="1">
    <source>
        <dbReference type="SAM" id="SignalP"/>
    </source>
</evidence>
<gene>
    <name evidence="2" type="ORF">JMN32_04725</name>
</gene>
<protein>
    <recommendedName>
        <fullName evidence="4">Lipoprotein</fullName>
    </recommendedName>
</protein>